<reference evidence="13" key="1">
    <citation type="journal article" date="2020" name="Stud. Mycol.">
        <title>101 Dothideomycetes genomes: a test case for predicting lifestyles and emergence of pathogens.</title>
        <authorList>
            <person name="Haridas S."/>
            <person name="Albert R."/>
            <person name="Binder M."/>
            <person name="Bloem J."/>
            <person name="Labutti K."/>
            <person name="Salamov A."/>
            <person name="Andreopoulos B."/>
            <person name="Baker S."/>
            <person name="Barry K."/>
            <person name="Bills G."/>
            <person name="Bluhm B."/>
            <person name="Cannon C."/>
            <person name="Castanera R."/>
            <person name="Culley D."/>
            <person name="Daum C."/>
            <person name="Ezra D."/>
            <person name="Gonzalez J."/>
            <person name="Henrissat B."/>
            <person name="Kuo A."/>
            <person name="Liang C."/>
            <person name="Lipzen A."/>
            <person name="Lutzoni F."/>
            <person name="Magnuson J."/>
            <person name="Mondo S."/>
            <person name="Nolan M."/>
            <person name="Ohm R."/>
            <person name="Pangilinan J."/>
            <person name="Park H.-J."/>
            <person name="Ramirez L."/>
            <person name="Alfaro M."/>
            <person name="Sun H."/>
            <person name="Tritt A."/>
            <person name="Yoshinaga Y."/>
            <person name="Zwiers L.-H."/>
            <person name="Turgeon B."/>
            <person name="Goodwin S."/>
            <person name="Spatafora J."/>
            <person name="Crous P."/>
            <person name="Grigoriev I."/>
        </authorList>
    </citation>
    <scope>NUCLEOTIDE SEQUENCE</scope>
    <source>
        <strain evidence="13">CBS 260.36</strain>
    </source>
</reference>
<comment type="subcellular location">
    <subcellularLocation>
        <location evidence="1">Golgi apparatus membrane</location>
        <topology evidence="1">Single-pass type IV membrane protein</topology>
    </subcellularLocation>
</comment>
<dbReference type="FunFam" id="1.20.58.70:FF:000021">
    <property type="entry name" value="SNARE complex subunit (Tlg2)"/>
    <property type="match status" value="1"/>
</dbReference>
<evidence type="ECO:0000256" key="7">
    <source>
        <dbReference type="ARBA" id="ARBA00023034"/>
    </source>
</evidence>
<comment type="similarity">
    <text evidence="2">Belongs to the syntaxin family.</text>
</comment>
<dbReference type="InterPro" id="IPR006012">
    <property type="entry name" value="Syntaxin/epimorphin_CS"/>
</dbReference>
<dbReference type="PROSITE" id="PS00914">
    <property type="entry name" value="SYNTAXIN"/>
    <property type="match status" value="1"/>
</dbReference>
<keyword evidence="9 11" id="KW-0472">Membrane</keyword>
<feature type="region of interest" description="Disordered" evidence="10">
    <location>
        <begin position="20"/>
        <end position="45"/>
    </location>
</feature>
<dbReference type="SUPFAM" id="SSF47661">
    <property type="entry name" value="t-snare proteins"/>
    <property type="match status" value="1"/>
</dbReference>
<dbReference type="PANTHER" id="PTHR19957">
    <property type="entry name" value="SYNTAXIN"/>
    <property type="match status" value="1"/>
</dbReference>
<dbReference type="GO" id="GO:0031201">
    <property type="term" value="C:SNARE complex"/>
    <property type="evidence" value="ECO:0007669"/>
    <property type="project" value="TreeGrafter"/>
</dbReference>
<dbReference type="GO" id="GO:0048278">
    <property type="term" value="P:vesicle docking"/>
    <property type="evidence" value="ECO:0007669"/>
    <property type="project" value="TreeGrafter"/>
</dbReference>
<evidence type="ECO:0000256" key="6">
    <source>
        <dbReference type="ARBA" id="ARBA00022989"/>
    </source>
</evidence>
<feature type="region of interest" description="Disordered" evidence="10">
    <location>
        <begin position="196"/>
        <end position="215"/>
    </location>
</feature>
<accession>A0A9P4MJ30</accession>
<proteinExistence type="inferred from homology"/>
<feature type="domain" description="T-SNARE coiled-coil homology" evidence="12">
    <location>
        <begin position="240"/>
        <end position="302"/>
    </location>
</feature>
<keyword evidence="6 11" id="KW-1133">Transmembrane helix</keyword>
<evidence type="ECO:0000256" key="2">
    <source>
        <dbReference type="ARBA" id="ARBA00009063"/>
    </source>
</evidence>
<evidence type="ECO:0000256" key="1">
    <source>
        <dbReference type="ARBA" id="ARBA00004409"/>
    </source>
</evidence>
<evidence type="ECO:0000256" key="8">
    <source>
        <dbReference type="ARBA" id="ARBA00023054"/>
    </source>
</evidence>
<evidence type="ECO:0000256" key="11">
    <source>
        <dbReference type="SAM" id="Phobius"/>
    </source>
</evidence>
<evidence type="ECO:0000256" key="4">
    <source>
        <dbReference type="ARBA" id="ARBA00022692"/>
    </source>
</evidence>
<dbReference type="CDD" id="cd15845">
    <property type="entry name" value="SNARE_syntaxin16"/>
    <property type="match status" value="1"/>
</dbReference>
<comment type="caution">
    <text evidence="13">The sequence shown here is derived from an EMBL/GenBank/DDBJ whole genome shotgun (WGS) entry which is preliminary data.</text>
</comment>
<dbReference type="AlphaFoldDB" id="A0A9P4MJ30"/>
<dbReference type="OrthoDB" id="10251371at2759"/>
<keyword evidence="14" id="KW-1185">Reference proteome</keyword>
<evidence type="ECO:0000256" key="10">
    <source>
        <dbReference type="SAM" id="MobiDB-lite"/>
    </source>
</evidence>
<keyword evidence="8" id="KW-0175">Coiled coil</keyword>
<evidence type="ECO:0000259" key="12">
    <source>
        <dbReference type="PROSITE" id="PS50192"/>
    </source>
</evidence>
<evidence type="ECO:0000256" key="9">
    <source>
        <dbReference type="ARBA" id="ARBA00023136"/>
    </source>
</evidence>
<keyword evidence="7" id="KW-0333">Golgi apparatus</keyword>
<dbReference type="PANTHER" id="PTHR19957:SF83">
    <property type="entry name" value="SYNTAXIN-16"/>
    <property type="match status" value="1"/>
</dbReference>
<sequence>MWRDRTNLYISYRQSYAHHPAKKPKFSGVPGRGFGENGGAEEESRGLMSAGSYEDDGDAVIEMDLLPPRWLDIRDEVSEKLDDITRNMTSLEKMHQKHVLPGFDDDAVKKREERDIENLTQNITRGFQACQQSIKRIDVMVKDAYSSGGITHAEELMARNLKISLATRVGDISALFRKKQAAYLKKMRALGGIESPFDRASTPMQSPYTDPSLMETESDRTSAQSTILQTKQKQRQGLQDVTIQQREREIEQIAQGIIDLANIFQELQTMVIDQGTMLDRIDYNVERMATDVKEAHKELTVATTYQKKTTKRKIILLLILLVVGMFILVLVKPRRKGEPTQTPQPIQDGTVPGSQGGDPFSGSGQGLMNAIRWARDLRRRRKAFR</sequence>
<protein>
    <submittedName>
        <fullName evidence="13">t-SNARE</fullName>
    </submittedName>
</protein>
<dbReference type="InterPro" id="IPR010989">
    <property type="entry name" value="SNARE"/>
</dbReference>
<keyword evidence="3" id="KW-0813">Transport</keyword>
<name>A0A9P4MJ30_9PEZI</name>
<dbReference type="InterPro" id="IPR045242">
    <property type="entry name" value="Syntaxin"/>
</dbReference>
<feature type="transmembrane region" description="Helical" evidence="11">
    <location>
        <begin position="314"/>
        <end position="331"/>
    </location>
</feature>
<organism evidence="13 14">
    <name type="scientific">Myriangium duriaei CBS 260.36</name>
    <dbReference type="NCBI Taxonomy" id="1168546"/>
    <lineage>
        <taxon>Eukaryota</taxon>
        <taxon>Fungi</taxon>
        <taxon>Dikarya</taxon>
        <taxon>Ascomycota</taxon>
        <taxon>Pezizomycotina</taxon>
        <taxon>Dothideomycetes</taxon>
        <taxon>Dothideomycetidae</taxon>
        <taxon>Myriangiales</taxon>
        <taxon>Myriangiaceae</taxon>
        <taxon>Myriangium</taxon>
    </lineage>
</organism>
<gene>
    <name evidence="13" type="ORF">K461DRAFT_238236</name>
</gene>
<dbReference type="Pfam" id="PF05739">
    <property type="entry name" value="SNARE"/>
    <property type="match status" value="1"/>
</dbReference>
<dbReference type="InterPro" id="IPR000727">
    <property type="entry name" value="T_SNARE_dom"/>
</dbReference>
<dbReference type="SMART" id="SM00397">
    <property type="entry name" value="t_SNARE"/>
    <property type="match status" value="1"/>
</dbReference>
<evidence type="ECO:0000256" key="3">
    <source>
        <dbReference type="ARBA" id="ARBA00022448"/>
    </source>
</evidence>
<dbReference type="GO" id="GO:0000139">
    <property type="term" value="C:Golgi membrane"/>
    <property type="evidence" value="ECO:0007669"/>
    <property type="project" value="UniProtKB-SubCell"/>
</dbReference>
<dbReference type="PROSITE" id="PS50192">
    <property type="entry name" value="T_SNARE"/>
    <property type="match status" value="1"/>
</dbReference>
<evidence type="ECO:0000256" key="5">
    <source>
        <dbReference type="ARBA" id="ARBA00022927"/>
    </source>
</evidence>
<dbReference type="Gene3D" id="1.20.58.70">
    <property type="match status" value="1"/>
</dbReference>
<feature type="region of interest" description="Disordered" evidence="10">
    <location>
        <begin position="336"/>
        <end position="366"/>
    </location>
</feature>
<keyword evidence="5" id="KW-0653">Protein transport</keyword>
<evidence type="ECO:0000313" key="13">
    <source>
        <dbReference type="EMBL" id="KAF2154813.1"/>
    </source>
</evidence>
<evidence type="ECO:0000313" key="14">
    <source>
        <dbReference type="Proteomes" id="UP000799439"/>
    </source>
</evidence>
<dbReference type="Proteomes" id="UP000799439">
    <property type="component" value="Unassembled WGS sequence"/>
</dbReference>
<dbReference type="GO" id="GO:0005484">
    <property type="term" value="F:SNAP receptor activity"/>
    <property type="evidence" value="ECO:0007669"/>
    <property type="project" value="InterPro"/>
</dbReference>
<dbReference type="GO" id="GO:0006906">
    <property type="term" value="P:vesicle fusion"/>
    <property type="evidence" value="ECO:0007669"/>
    <property type="project" value="TreeGrafter"/>
</dbReference>
<keyword evidence="4 11" id="KW-0812">Transmembrane</keyword>
<dbReference type="GO" id="GO:0000149">
    <property type="term" value="F:SNARE binding"/>
    <property type="evidence" value="ECO:0007669"/>
    <property type="project" value="TreeGrafter"/>
</dbReference>
<dbReference type="GO" id="GO:0006886">
    <property type="term" value="P:intracellular protein transport"/>
    <property type="evidence" value="ECO:0007669"/>
    <property type="project" value="InterPro"/>
</dbReference>
<dbReference type="EMBL" id="ML996083">
    <property type="protein sequence ID" value="KAF2154813.1"/>
    <property type="molecule type" value="Genomic_DNA"/>
</dbReference>